<evidence type="ECO:0000259" key="6">
    <source>
        <dbReference type="Pfam" id="PF00724"/>
    </source>
</evidence>
<gene>
    <name evidence="7" type="ORF">BK138_05370</name>
</gene>
<comment type="caution">
    <text evidence="7">The sequence shown here is derived from an EMBL/GenBank/DDBJ whole genome shotgun (WGS) entry which is preliminary data.</text>
</comment>
<evidence type="ECO:0000256" key="2">
    <source>
        <dbReference type="ARBA" id="ARBA00022630"/>
    </source>
</evidence>
<dbReference type="InterPro" id="IPR013785">
    <property type="entry name" value="Aldolase_TIM"/>
</dbReference>
<dbReference type="RefSeq" id="WP_076166970.1">
    <property type="nucleotide sequence ID" value="NZ_MRTP01000001.1"/>
</dbReference>
<evidence type="ECO:0000313" key="8">
    <source>
        <dbReference type="Proteomes" id="UP000187172"/>
    </source>
</evidence>
<evidence type="ECO:0000256" key="3">
    <source>
        <dbReference type="ARBA" id="ARBA00022643"/>
    </source>
</evidence>
<protein>
    <submittedName>
        <fullName evidence="7">NADH:flavin oxidoreductase</fullName>
    </submittedName>
</protein>
<evidence type="ECO:0000313" key="7">
    <source>
        <dbReference type="EMBL" id="OMF58002.1"/>
    </source>
</evidence>
<reference evidence="7 8" key="1">
    <citation type="submission" date="2016-11" db="EMBL/GenBank/DDBJ databases">
        <title>Paenibacillus species isolates.</title>
        <authorList>
            <person name="Beno S.M."/>
        </authorList>
    </citation>
    <scope>NUCLEOTIDE SEQUENCE [LARGE SCALE GENOMIC DNA]</scope>
    <source>
        <strain evidence="7 8">FSL R5-0378</strain>
    </source>
</reference>
<dbReference type="GO" id="GO:0003959">
    <property type="term" value="F:NADPH dehydrogenase activity"/>
    <property type="evidence" value="ECO:0007669"/>
    <property type="project" value="InterPro"/>
</dbReference>
<dbReference type="PANTHER" id="PTHR43303:SF4">
    <property type="entry name" value="NADPH DEHYDROGENASE C23G7.10C-RELATED"/>
    <property type="match status" value="1"/>
</dbReference>
<proteinExistence type="predicted"/>
<keyword evidence="8" id="KW-1185">Reference proteome</keyword>
<evidence type="ECO:0000256" key="1">
    <source>
        <dbReference type="ARBA" id="ARBA00001917"/>
    </source>
</evidence>
<dbReference type="AlphaFoldDB" id="A0A1R1F1W4"/>
<accession>A0A1R1F1W4</accession>
<dbReference type="STRING" id="297318.BK138_05370"/>
<keyword evidence="4" id="KW-0521">NADP</keyword>
<dbReference type="Proteomes" id="UP000187172">
    <property type="component" value="Unassembled WGS sequence"/>
</dbReference>
<dbReference type="EMBL" id="MRTP01000001">
    <property type="protein sequence ID" value="OMF58002.1"/>
    <property type="molecule type" value="Genomic_DNA"/>
</dbReference>
<sequence>MKTIIYSEKHIGGLKLSNRLIVSPMQQNQGTPEAFATDYHVNHYGRLAGEAAMVMLESTGVSPNGRLFSNDIGIFTDEHVAPLKKVVEAVHAKNTPVFIQLTHGGRKSWKNGGSRLLAPSPIAYDDEYGIPEEMSLSNIRSEIDNFRLAAKRSLEAGFDGIEVHAAHGHLVHQFLSPLSNHRTDEYGGSPEKRIRFLRDILEAVRSEVGRDYPVLIRVSASDFTEGGLTPVDVAKISASLEPLIDAVDVSSGGLLPVNPAATPDGYQVPYASIIKQYVSIPIIAVGKIYTKELAEFILTDRLADFIAIGRPLLGDPEYIRSTFFASEVEAVGVHSN</sequence>
<keyword evidence="3" id="KW-0288">FMN</keyword>
<dbReference type="InterPro" id="IPR001155">
    <property type="entry name" value="OxRdtase_FMN_N"/>
</dbReference>
<dbReference type="InterPro" id="IPR044152">
    <property type="entry name" value="YqjM-like"/>
</dbReference>
<name>A0A1R1F1W4_9BACL</name>
<feature type="domain" description="NADH:flavin oxidoreductase/NADH oxidase N-terminal" evidence="6">
    <location>
        <begin position="11"/>
        <end position="320"/>
    </location>
</feature>
<dbReference type="PANTHER" id="PTHR43303">
    <property type="entry name" value="NADPH DEHYDROGENASE C23G7.10C-RELATED"/>
    <property type="match status" value="1"/>
</dbReference>
<evidence type="ECO:0000256" key="4">
    <source>
        <dbReference type="ARBA" id="ARBA00022857"/>
    </source>
</evidence>
<dbReference type="GO" id="GO:0010181">
    <property type="term" value="F:FMN binding"/>
    <property type="evidence" value="ECO:0007669"/>
    <property type="project" value="InterPro"/>
</dbReference>
<dbReference type="GO" id="GO:0050661">
    <property type="term" value="F:NADP binding"/>
    <property type="evidence" value="ECO:0007669"/>
    <property type="project" value="InterPro"/>
</dbReference>
<dbReference type="Gene3D" id="3.20.20.70">
    <property type="entry name" value="Aldolase class I"/>
    <property type="match status" value="1"/>
</dbReference>
<comment type="cofactor">
    <cofactor evidence="1">
        <name>FMN</name>
        <dbReference type="ChEBI" id="CHEBI:58210"/>
    </cofactor>
</comment>
<organism evidence="7 8">
    <name type="scientific">Paenibacillus rhizosphaerae</name>
    <dbReference type="NCBI Taxonomy" id="297318"/>
    <lineage>
        <taxon>Bacteria</taxon>
        <taxon>Bacillati</taxon>
        <taxon>Bacillota</taxon>
        <taxon>Bacilli</taxon>
        <taxon>Bacillales</taxon>
        <taxon>Paenibacillaceae</taxon>
        <taxon>Paenibacillus</taxon>
    </lineage>
</organism>
<keyword evidence="5" id="KW-0560">Oxidoreductase</keyword>
<evidence type="ECO:0000256" key="5">
    <source>
        <dbReference type="ARBA" id="ARBA00023002"/>
    </source>
</evidence>
<keyword evidence="2" id="KW-0285">Flavoprotein</keyword>
<dbReference type="Pfam" id="PF00724">
    <property type="entry name" value="Oxidored_FMN"/>
    <property type="match status" value="1"/>
</dbReference>
<dbReference type="SUPFAM" id="SSF51395">
    <property type="entry name" value="FMN-linked oxidoreductases"/>
    <property type="match status" value="1"/>
</dbReference>